<feature type="binding site" evidence="6">
    <location>
        <position position="126"/>
    </location>
    <ligand>
        <name>(6S)-5-formyl-5,6,7,8-tetrahydrofolate</name>
        <dbReference type="ChEBI" id="CHEBI:57457"/>
    </ligand>
</feature>
<evidence type="ECO:0000259" key="9">
    <source>
        <dbReference type="Pfam" id="PF10396"/>
    </source>
</evidence>
<dbReference type="InterPro" id="IPR018948">
    <property type="entry name" value="GTP-bd_TrmE_N"/>
</dbReference>
<dbReference type="STRING" id="862908.BMS_3446"/>
<dbReference type="SUPFAM" id="SSF116878">
    <property type="entry name" value="TrmE connector domain"/>
    <property type="match status" value="1"/>
</dbReference>
<comment type="function">
    <text evidence="6">Exhibits a very high intrinsic GTPase hydrolysis rate. Involved in the addition of a carboxymethylaminomethyl (cmnm) group at the wobble position (U34) of certain tRNAs, forming tRNA-cmnm(5)s(2)U34.</text>
</comment>
<dbReference type="Proteomes" id="UP000008963">
    <property type="component" value="Chromosome"/>
</dbReference>
<dbReference type="SUPFAM" id="SSF103025">
    <property type="entry name" value="Folate-binding domain"/>
    <property type="match status" value="1"/>
</dbReference>
<dbReference type="PANTHER" id="PTHR42714">
    <property type="entry name" value="TRNA MODIFICATION GTPASE GTPBP3"/>
    <property type="match status" value="1"/>
</dbReference>
<dbReference type="Pfam" id="PF10396">
    <property type="entry name" value="TrmE_N"/>
    <property type="match status" value="1"/>
</dbReference>
<dbReference type="GO" id="GO:0030488">
    <property type="term" value="P:tRNA methylation"/>
    <property type="evidence" value="ECO:0007669"/>
    <property type="project" value="TreeGrafter"/>
</dbReference>
<proteinExistence type="inferred from homology"/>
<dbReference type="PATRIC" id="fig|862908.3.peg.3298"/>
<comment type="caution">
    <text evidence="6">Lacks conserved residue(s) required for the propagation of feature annotation.</text>
</comment>
<dbReference type="CDD" id="cd14858">
    <property type="entry name" value="TrmE_N"/>
    <property type="match status" value="1"/>
</dbReference>
<dbReference type="Gene3D" id="3.30.1360.120">
    <property type="entry name" value="Probable tRNA modification gtpase trme, domain 1"/>
    <property type="match status" value="1"/>
</dbReference>
<dbReference type="RefSeq" id="WP_014245957.1">
    <property type="nucleotide sequence ID" value="NC_016620.1"/>
</dbReference>
<reference evidence="12" key="1">
    <citation type="journal article" date="2013" name="ISME J.">
        <title>A small predatory core genome in the divergent marine Bacteriovorax marinus SJ and the terrestrial Bdellovibrio bacteriovorus.</title>
        <authorList>
            <person name="Crossman L.C."/>
            <person name="Chen H."/>
            <person name="Cerdeno-Tarraga A.M."/>
            <person name="Brooks K."/>
            <person name="Quail M.A."/>
            <person name="Pineiro S.A."/>
            <person name="Hobley L."/>
            <person name="Sockett R.E."/>
            <person name="Bentley S.D."/>
            <person name="Parkhill J."/>
            <person name="Williams H.N."/>
            <person name="Stine O.C."/>
        </authorList>
    </citation>
    <scope>NUCLEOTIDE SEQUENCE [LARGE SCALE GENOMIC DNA]</scope>
    <source>
        <strain evidence="12">ATCC BAA-682 / DSM 15412 / SJ</strain>
    </source>
</reference>
<feature type="binding site" evidence="6">
    <location>
        <position position="86"/>
    </location>
    <ligand>
        <name>(6S)-5-formyl-5,6,7,8-tetrahydrofolate</name>
        <dbReference type="ChEBI" id="CHEBI:57457"/>
    </ligand>
</feature>
<feature type="binding site" evidence="6">
    <location>
        <position position="27"/>
    </location>
    <ligand>
        <name>(6S)-5-formyl-5,6,7,8-tetrahydrofolate</name>
        <dbReference type="ChEBI" id="CHEBI:57457"/>
    </ligand>
</feature>
<evidence type="ECO:0000256" key="1">
    <source>
        <dbReference type="ARBA" id="ARBA00011043"/>
    </source>
</evidence>
<feature type="domain" description="GTP-binding protein TrmE N-terminal" evidence="9">
    <location>
        <begin position="10"/>
        <end position="126"/>
    </location>
</feature>
<dbReference type="KEGG" id="bmx:BMS_3446"/>
<comment type="similarity">
    <text evidence="1 6">Belongs to the TRAFAC class TrmE-Era-EngA-EngB-Septin-like GTPase superfamily. TrmE GTPase family.</text>
</comment>
<keyword evidence="3 6" id="KW-0547">Nucleotide-binding</keyword>
<dbReference type="OrthoDB" id="5288128at2"/>
<feature type="binding site" evidence="6">
    <location>
        <begin position="251"/>
        <end position="257"/>
    </location>
    <ligand>
        <name>GTP</name>
        <dbReference type="ChEBI" id="CHEBI:37565"/>
    </ligand>
</feature>
<dbReference type="NCBIfam" id="TIGR00231">
    <property type="entry name" value="small_GTP"/>
    <property type="match status" value="1"/>
</dbReference>
<feature type="binding site" evidence="6">
    <location>
        <begin position="232"/>
        <end position="237"/>
    </location>
    <ligand>
        <name>GTP</name>
        <dbReference type="ChEBI" id="CHEBI:37565"/>
    </ligand>
</feature>
<comment type="cofactor">
    <cofactor evidence="6">
        <name>K(+)</name>
        <dbReference type="ChEBI" id="CHEBI:29103"/>
    </cofactor>
    <text evidence="6">Binds 1 potassium ion per subunit.</text>
</comment>
<dbReference type="GO" id="GO:0005829">
    <property type="term" value="C:cytosol"/>
    <property type="evidence" value="ECO:0007669"/>
    <property type="project" value="TreeGrafter"/>
</dbReference>
<accession>E1X1M0</accession>
<dbReference type="GO" id="GO:0046872">
    <property type="term" value="F:metal ion binding"/>
    <property type="evidence" value="ECO:0007669"/>
    <property type="project" value="UniProtKB-KW"/>
</dbReference>
<dbReference type="GO" id="GO:0002098">
    <property type="term" value="P:tRNA wobble uridine modification"/>
    <property type="evidence" value="ECO:0007669"/>
    <property type="project" value="TreeGrafter"/>
</dbReference>
<evidence type="ECO:0000313" key="11">
    <source>
        <dbReference type="EMBL" id="CBW28188.1"/>
    </source>
</evidence>
<organism evidence="11 12">
    <name type="scientific">Halobacteriovorax marinus (strain ATCC BAA-682 / DSM 15412 / SJ)</name>
    <name type="common">Bacteriovorax marinus</name>
    <dbReference type="NCBI Taxonomy" id="862908"/>
    <lineage>
        <taxon>Bacteria</taxon>
        <taxon>Pseudomonadati</taxon>
        <taxon>Bdellovibrionota</taxon>
        <taxon>Bacteriovoracia</taxon>
        <taxon>Bacteriovoracales</taxon>
        <taxon>Halobacteriovoraceae</taxon>
        <taxon>Halobacteriovorax</taxon>
    </lineage>
</organism>
<dbReference type="EMBL" id="FQ312005">
    <property type="protein sequence ID" value="CBW28188.1"/>
    <property type="molecule type" value="Genomic_DNA"/>
</dbReference>
<dbReference type="EC" id="3.6.-.-" evidence="6"/>
<feature type="binding site" evidence="6">
    <location>
        <begin position="276"/>
        <end position="279"/>
    </location>
    <ligand>
        <name>GTP</name>
        <dbReference type="ChEBI" id="CHEBI:37565"/>
    </ligand>
</feature>
<keyword evidence="2 6" id="KW-0819">tRNA processing</keyword>
<feature type="compositionally biased region" description="Polar residues" evidence="7">
    <location>
        <begin position="396"/>
        <end position="413"/>
    </location>
</feature>
<evidence type="ECO:0000256" key="4">
    <source>
        <dbReference type="ARBA" id="ARBA00022958"/>
    </source>
</evidence>
<evidence type="ECO:0000256" key="7">
    <source>
        <dbReference type="SAM" id="MobiDB-lite"/>
    </source>
</evidence>
<dbReference type="InterPro" id="IPR025867">
    <property type="entry name" value="MnmE_helical"/>
</dbReference>
<keyword evidence="5 6" id="KW-0342">GTP-binding</keyword>
<gene>
    <name evidence="6" type="primary">mnmE</name>
    <name evidence="6" type="synonym">trmE</name>
    <name evidence="11" type="ordered locus">BMS_3446</name>
</gene>
<evidence type="ECO:0000313" key="12">
    <source>
        <dbReference type="Proteomes" id="UP000008963"/>
    </source>
</evidence>
<comment type="subcellular location">
    <subcellularLocation>
        <location evidence="6">Cytoplasm</location>
    </subcellularLocation>
</comment>
<dbReference type="Gene3D" id="1.20.120.430">
    <property type="entry name" value="tRNA modification GTPase MnmE domain 2"/>
    <property type="match status" value="2"/>
</dbReference>
<dbReference type="Pfam" id="PF01926">
    <property type="entry name" value="MMR_HSR1"/>
    <property type="match status" value="1"/>
</dbReference>
<comment type="subunit">
    <text evidence="6">Homodimer. Heterotetramer of two MnmE and two MnmG subunits.</text>
</comment>
<feature type="binding site" evidence="6">
    <location>
        <position position="257"/>
    </location>
    <ligand>
        <name>Mg(2+)</name>
        <dbReference type="ChEBI" id="CHEBI:18420"/>
    </ligand>
</feature>
<keyword evidence="4 6" id="KW-0630">Potassium</keyword>
<dbReference type="InterPro" id="IPR006073">
    <property type="entry name" value="GTP-bd"/>
</dbReference>
<name>E1X1M0_HALMS</name>
<dbReference type="PANTHER" id="PTHR42714:SF2">
    <property type="entry name" value="TRNA MODIFICATION GTPASE GTPBP3, MITOCHONDRIAL"/>
    <property type="match status" value="1"/>
</dbReference>
<evidence type="ECO:0000256" key="6">
    <source>
        <dbReference type="HAMAP-Rule" id="MF_00379"/>
    </source>
</evidence>
<dbReference type="Gene3D" id="3.40.50.300">
    <property type="entry name" value="P-loop containing nucleotide triphosphate hydrolases"/>
    <property type="match status" value="1"/>
</dbReference>
<dbReference type="InterPro" id="IPR027266">
    <property type="entry name" value="TrmE/GcvT-like"/>
</dbReference>
<feature type="binding site" evidence="6">
    <location>
        <position position="514"/>
    </location>
    <ligand>
        <name>(6S)-5-formyl-5,6,7,8-tetrahydrofolate</name>
        <dbReference type="ChEBI" id="CHEBI:57457"/>
    </ligand>
</feature>
<dbReference type="InterPro" id="IPR027417">
    <property type="entry name" value="P-loop_NTPase"/>
</dbReference>
<keyword evidence="6" id="KW-0460">Magnesium</keyword>
<evidence type="ECO:0000256" key="5">
    <source>
        <dbReference type="ARBA" id="ARBA00023134"/>
    </source>
</evidence>
<dbReference type="GO" id="GO:0003924">
    <property type="term" value="F:GTPase activity"/>
    <property type="evidence" value="ECO:0007669"/>
    <property type="project" value="UniProtKB-UniRule"/>
</dbReference>
<protein>
    <recommendedName>
        <fullName evidence="6">tRNA modification GTPase MnmE</fullName>
        <ecNumber evidence="6">3.6.-.-</ecNumber>
    </recommendedName>
</protein>
<feature type="region of interest" description="Disordered" evidence="7">
    <location>
        <begin position="382"/>
        <end position="417"/>
    </location>
</feature>
<dbReference type="GO" id="GO:0005525">
    <property type="term" value="F:GTP binding"/>
    <property type="evidence" value="ECO:0007669"/>
    <property type="project" value="UniProtKB-UniRule"/>
</dbReference>
<evidence type="ECO:0000256" key="3">
    <source>
        <dbReference type="ARBA" id="ARBA00022741"/>
    </source>
</evidence>
<evidence type="ECO:0000259" key="10">
    <source>
        <dbReference type="Pfam" id="PF12631"/>
    </source>
</evidence>
<dbReference type="eggNOG" id="COG0486">
    <property type="taxonomic scope" value="Bacteria"/>
</dbReference>
<dbReference type="AlphaFoldDB" id="E1X1M0"/>
<keyword evidence="6" id="KW-0963">Cytoplasm</keyword>
<dbReference type="InterPro" id="IPR005225">
    <property type="entry name" value="Small_GTP-bd"/>
</dbReference>
<dbReference type="Pfam" id="PF12631">
    <property type="entry name" value="MnmE_helical"/>
    <property type="match status" value="1"/>
</dbReference>
<feature type="binding site" evidence="6">
    <location>
        <position position="236"/>
    </location>
    <ligand>
        <name>Mg(2+)</name>
        <dbReference type="ChEBI" id="CHEBI:18420"/>
    </ligand>
</feature>
<keyword evidence="6" id="KW-0378">Hydrolase</keyword>
<evidence type="ECO:0000259" key="8">
    <source>
        <dbReference type="Pfam" id="PF01926"/>
    </source>
</evidence>
<dbReference type="HOGENOM" id="CLU_019624_4_1_7"/>
<keyword evidence="6" id="KW-0479">Metal-binding</keyword>
<dbReference type="HAMAP" id="MF_00379">
    <property type="entry name" value="GTPase_MnmE"/>
    <property type="match status" value="1"/>
</dbReference>
<dbReference type="InterPro" id="IPR027368">
    <property type="entry name" value="MnmE_dom2"/>
</dbReference>
<keyword evidence="12" id="KW-1185">Reference proteome</keyword>
<sequence length="514" mass="56417">MLHLYDDRPIIACSTGLQSNSAIGLIRISGFSDLSIFQDFFKIDLANVKARYSHFTSIIDGDITLDEIVLTFYSAPNSYNGENILELGVHGNQINIQRIISLFINSKLVRAAKEGEFSYRALKNKKLTLSQVEGLDLLLNANSSFMLDQGLQVLSGDLHKQYLSLHDSFLKLKSSVEISIDFSEDVGEEQCAILLKESLLEFSSRVTSLWRRVQSDRSDLANPSVSLVGQTNAGKSTLFNYLLANDRSIVSDQAGTTRDYVSEYLTISGNTYRLVDTAGLRETEDNIEKIGIDRAIEISSNSFFKILVVNPLQTNFEDYKSLQDESFDLLIISHFDQLKDFSGDEFLSKLPSSKVSIAAELSMNTTSFKVLQDGSIGPNLESGSMGAEDLEASGSIGPSSVNGPMGANSSQPGSIGADKSGSIGPLITYIEGLISHKFNDLCSDNPLLIGRHRECINNIYLSLQEFQSLTENVEDIAIISSELNILEAKVSELLGIVSPDDVLNNIFTNFCIGK</sequence>
<evidence type="ECO:0000256" key="2">
    <source>
        <dbReference type="ARBA" id="ARBA00022694"/>
    </source>
</evidence>
<dbReference type="SUPFAM" id="SSF52540">
    <property type="entry name" value="P-loop containing nucleoside triphosphate hydrolases"/>
    <property type="match status" value="1"/>
</dbReference>
<feature type="domain" description="MnmE helical" evidence="10">
    <location>
        <begin position="129"/>
        <end position="511"/>
    </location>
</feature>
<feature type="domain" description="G" evidence="8">
    <location>
        <begin position="225"/>
        <end position="315"/>
    </location>
</feature>
<dbReference type="InterPro" id="IPR004520">
    <property type="entry name" value="GTPase_MnmE"/>
</dbReference>